<reference evidence="4" key="1">
    <citation type="submission" date="2022-10" db="EMBL/GenBank/DDBJ databases">
        <title>Human gut microbiome strain richness.</title>
        <authorList>
            <person name="Chen-Liaw A."/>
        </authorList>
    </citation>
    <scope>NUCLEOTIDE SEQUENCE</scope>
    <source>
        <strain evidence="4">F7_m1001271B151109d0_201107</strain>
        <strain evidence="5">RTP21484st1_H8_RTP21484_190118</strain>
    </source>
</reference>
<evidence type="ECO:0000256" key="2">
    <source>
        <dbReference type="ARBA" id="ARBA00023136"/>
    </source>
</evidence>
<protein>
    <submittedName>
        <fullName evidence="4">DUF2490 domain-containing protein</fullName>
    </submittedName>
</protein>
<name>A0AAE4RPS1_BACOV</name>
<dbReference type="EMBL" id="JAQQPO010000051">
    <property type="protein sequence ID" value="MDC7961593.1"/>
    <property type="molecule type" value="Genomic_DNA"/>
</dbReference>
<keyword evidence="3" id="KW-0998">Cell outer membrane</keyword>
<dbReference type="AlphaFoldDB" id="A0AAE4RPS1"/>
<dbReference type="Proteomes" id="UP001215078">
    <property type="component" value="Unassembled WGS sequence"/>
</dbReference>
<dbReference type="GO" id="GO:0009279">
    <property type="term" value="C:cell outer membrane"/>
    <property type="evidence" value="ECO:0007669"/>
    <property type="project" value="UniProtKB-SubCell"/>
</dbReference>
<evidence type="ECO:0000313" key="5">
    <source>
        <dbReference type="EMBL" id="MDC7961593.1"/>
    </source>
</evidence>
<evidence type="ECO:0000256" key="1">
    <source>
        <dbReference type="ARBA" id="ARBA00004442"/>
    </source>
</evidence>
<proteinExistence type="predicted"/>
<comment type="caution">
    <text evidence="4">The sequence shown here is derived from an EMBL/GenBank/DDBJ whole genome shotgun (WGS) entry which is preliminary data.</text>
</comment>
<organism evidence="4 6">
    <name type="scientific">Bacteroides ovatus</name>
    <dbReference type="NCBI Taxonomy" id="28116"/>
    <lineage>
        <taxon>Bacteria</taxon>
        <taxon>Pseudomonadati</taxon>
        <taxon>Bacteroidota</taxon>
        <taxon>Bacteroidia</taxon>
        <taxon>Bacteroidales</taxon>
        <taxon>Bacteroidaceae</taxon>
        <taxon>Bacteroides</taxon>
    </lineage>
</organism>
<dbReference type="Gene3D" id="2.40.170.20">
    <property type="entry name" value="TonB-dependent receptor, beta-barrel domain"/>
    <property type="match status" value="1"/>
</dbReference>
<dbReference type="InterPro" id="IPR036942">
    <property type="entry name" value="Beta-barrel_TonB_sf"/>
</dbReference>
<dbReference type="SUPFAM" id="SSF56935">
    <property type="entry name" value="Porins"/>
    <property type="match status" value="1"/>
</dbReference>
<sequence>MNKEMEDKSGRESKKRLWDTGRYLVGCLLLLCMAGKSYAQGDDFGVWTSAEVKKKIFSGFDASLEGEFRTRDGLQTVERWSGSAGVSYKMFRWLKASAGYTFIHYYHPMEVTKKGNYIPEYWQPKHRVNLSLTGKVDWRRFTFSLRERWQYTYRPSQSVPKFDGDDGSVKNDEYISGKGKNVLRSRLQVEYNIRKCAFTPYTSCELSYSLNEIGAFEKLRWTLGTEWKLSKKHALDFYYLYQNKADDDEANGHVIGAGYSFKF</sequence>
<evidence type="ECO:0000256" key="3">
    <source>
        <dbReference type="ARBA" id="ARBA00023237"/>
    </source>
</evidence>
<dbReference type="Pfam" id="PF10677">
    <property type="entry name" value="DUF2490"/>
    <property type="match status" value="1"/>
</dbReference>
<dbReference type="InterPro" id="IPR019619">
    <property type="entry name" value="DUF2490"/>
</dbReference>
<evidence type="ECO:0000313" key="6">
    <source>
        <dbReference type="Proteomes" id="UP001214017"/>
    </source>
</evidence>
<keyword evidence="2" id="KW-0472">Membrane</keyword>
<accession>A0AAE4RPS1</accession>
<dbReference type="EMBL" id="JAQNWR010000006">
    <property type="protein sequence ID" value="MDC2408424.1"/>
    <property type="molecule type" value="Genomic_DNA"/>
</dbReference>
<gene>
    <name evidence="4" type="ORF">PO240_11120</name>
    <name evidence="5" type="ORF">PQ628_25675</name>
</gene>
<evidence type="ECO:0000313" key="4">
    <source>
        <dbReference type="EMBL" id="MDC2408424.1"/>
    </source>
</evidence>
<dbReference type="Proteomes" id="UP001214017">
    <property type="component" value="Unassembled WGS sequence"/>
</dbReference>
<comment type="subcellular location">
    <subcellularLocation>
        <location evidence="1">Cell outer membrane</location>
    </subcellularLocation>
</comment>